<dbReference type="InterPro" id="IPR039262">
    <property type="entry name" value="DTWD2/TAPT"/>
</dbReference>
<dbReference type="GO" id="GO:0008033">
    <property type="term" value="P:tRNA processing"/>
    <property type="evidence" value="ECO:0007669"/>
    <property type="project" value="UniProtKB-KW"/>
</dbReference>
<evidence type="ECO:0000256" key="6">
    <source>
        <dbReference type="ARBA" id="ARBA00048718"/>
    </source>
</evidence>
<dbReference type="PANTHER" id="PTHR21392:SF0">
    <property type="entry name" value="TRNA-URIDINE AMINOCARBOXYPROPYLTRANSFERASE 2"/>
    <property type="match status" value="1"/>
</dbReference>
<evidence type="ECO:0000259" key="8">
    <source>
        <dbReference type="SMART" id="SM01144"/>
    </source>
</evidence>
<gene>
    <name evidence="9" type="ORF">CYMTET_9989</name>
</gene>
<sequence length="275" mass="31078">MGMTDEQLLDHGSLTLAEFQERKKLSWDRRIKTWEKMRDPNLSGEDKHDLLCQMHMEGTRATFLCPGCWLLPFYCCCGKWHKVKPKHDVCVYIHHNEWGRGINTGICLGTAHEANVYLSGYKEHEEKMRRQLEVDPERVVILWPPKQGGDSSNAPISVTEYCERFPEAVEKGITIVAIDATWKNARNMVNRLPPHQRVYIPVGGSSSESADADGAKSGLPPSLLRPVSQPRPGRSPGESTAMTRGKCTLVHACEEIAASDTPQRWVEELRKYAEL</sequence>
<name>A0AAE0GQK2_9CHLO</name>
<keyword evidence="2" id="KW-0808">Transferase</keyword>
<reference evidence="9 10" key="1">
    <citation type="journal article" date="2015" name="Genome Biol. Evol.">
        <title>Comparative Genomics of a Bacterivorous Green Alga Reveals Evolutionary Causalities and Consequences of Phago-Mixotrophic Mode of Nutrition.</title>
        <authorList>
            <person name="Burns J.A."/>
            <person name="Paasch A."/>
            <person name="Narechania A."/>
            <person name="Kim E."/>
        </authorList>
    </citation>
    <scope>NUCLEOTIDE SEQUENCE [LARGE SCALE GENOMIC DNA]</scope>
    <source>
        <strain evidence="9 10">PLY_AMNH</strain>
    </source>
</reference>
<dbReference type="Proteomes" id="UP001190700">
    <property type="component" value="Unassembled WGS sequence"/>
</dbReference>
<comment type="similarity">
    <text evidence="5">Belongs to the TDD superfamily. DTWD2 family.</text>
</comment>
<dbReference type="Pfam" id="PF03942">
    <property type="entry name" value="DTW"/>
    <property type="match status" value="1"/>
</dbReference>
<dbReference type="GO" id="GO:0016432">
    <property type="term" value="F:tRNA-uridine aminocarboxypropyltransferase activity"/>
    <property type="evidence" value="ECO:0007669"/>
    <property type="project" value="UniProtKB-EC"/>
</dbReference>
<keyword evidence="10" id="KW-1185">Reference proteome</keyword>
<evidence type="ECO:0000256" key="5">
    <source>
        <dbReference type="ARBA" id="ARBA00034489"/>
    </source>
</evidence>
<comment type="caution">
    <text evidence="9">The sequence shown here is derived from an EMBL/GenBank/DDBJ whole genome shotgun (WGS) entry which is preliminary data.</text>
</comment>
<feature type="region of interest" description="Disordered" evidence="7">
    <location>
        <begin position="200"/>
        <end position="243"/>
    </location>
</feature>
<organism evidence="9 10">
    <name type="scientific">Cymbomonas tetramitiformis</name>
    <dbReference type="NCBI Taxonomy" id="36881"/>
    <lineage>
        <taxon>Eukaryota</taxon>
        <taxon>Viridiplantae</taxon>
        <taxon>Chlorophyta</taxon>
        <taxon>Pyramimonadophyceae</taxon>
        <taxon>Pyramimonadales</taxon>
        <taxon>Pyramimonadaceae</taxon>
        <taxon>Cymbomonas</taxon>
    </lineage>
</organism>
<protein>
    <recommendedName>
        <fullName evidence="1">tRNA-uridine aminocarboxypropyltransferase</fullName>
        <ecNumber evidence="1">2.5.1.25</ecNumber>
    </recommendedName>
</protein>
<evidence type="ECO:0000256" key="3">
    <source>
        <dbReference type="ARBA" id="ARBA00022691"/>
    </source>
</evidence>
<evidence type="ECO:0000313" key="10">
    <source>
        <dbReference type="Proteomes" id="UP001190700"/>
    </source>
</evidence>
<evidence type="ECO:0000256" key="1">
    <source>
        <dbReference type="ARBA" id="ARBA00012386"/>
    </source>
</evidence>
<dbReference type="InterPro" id="IPR005636">
    <property type="entry name" value="DTW"/>
</dbReference>
<evidence type="ECO:0000256" key="4">
    <source>
        <dbReference type="ARBA" id="ARBA00022694"/>
    </source>
</evidence>
<dbReference type="EC" id="2.5.1.25" evidence="1"/>
<dbReference type="EMBL" id="LGRX02003403">
    <property type="protein sequence ID" value="KAK3282266.1"/>
    <property type="molecule type" value="Genomic_DNA"/>
</dbReference>
<dbReference type="AlphaFoldDB" id="A0AAE0GQK2"/>
<evidence type="ECO:0000256" key="7">
    <source>
        <dbReference type="SAM" id="MobiDB-lite"/>
    </source>
</evidence>
<comment type="catalytic activity">
    <reaction evidence="6">
        <text>a uridine in tRNA + S-adenosyl-L-methionine = a 3-[(3S)-3-amino-3-carboxypropyl]uridine in tRNA + S-methyl-5'-thioadenosine + H(+)</text>
        <dbReference type="Rhea" id="RHEA:62432"/>
        <dbReference type="Rhea" id="RHEA-COMP:13339"/>
        <dbReference type="Rhea" id="RHEA-COMP:16092"/>
        <dbReference type="ChEBI" id="CHEBI:15378"/>
        <dbReference type="ChEBI" id="CHEBI:17509"/>
        <dbReference type="ChEBI" id="CHEBI:59789"/>
        <dbReference type="ChEBI" id="CHEBI:65315"/>
        <dbReference type="ChEBI" id="CHEBI:82930"/>
        <dbReference type="EC" id="2.5.1.25"/>
    </reaction>
</comment>
<evidence type="ECO:0000313" key="9">
    <source>
        <dbReference type="EMBL" id="KAK3282266.1"/>
    </source>
</evidence>
<accession>A0AAE0GQK2</accession>
<keyword evidence="3" id="KW-0949">S-adenosyl-L-methionine</keyword>
<dbReference type="PANTHER" id="PTHR21392">
    <property type="entry name" value="TRNA-URIDINE AMINOCARBOXYPROPYLTRANSFERASE 2"/>
    <property type="match status" value="1"/>
</dbReference>
<proteinExistence type="inferred from homology"/>
<evidence type="ECO:0000256" key="2">
    <source>
        <dbReference type="ARBA" id="ARBA00022679"/>
    </source>
</evidence>
<dbReference type="SMART" id="SM01144">
    <property type="entry name" value="DTW"/>
    <property type="match status" value="1"/>
</dbReference>
<keyword evidence="4" id="KW-0819">tRNA processing</keyword>
<feature type="domain" description="DTW" evidence="8">
    <location>
        <begin position="61"/>
        <end position="255"/>
    </location>
</feature>